<keyword evidence="1" id="KW-0472">Membrane</keyword>
<accession>A0A841E4F3</accession>
<sequence length="136" mass="14213">MPTDSPAATVPRPLKLAAAVVAVEGLVLFVLGIAEAFTIQSARLVLGLTTSAFFIVYGLGLGLVAFLGLWRAARWSRGPTVFTQLIQLLVAYSFWGGGTKVVAVALAVLSLTVLICIFQKTSTDALAGGDNDHPVL</sequence>
<feature type="transmembrane region" description="Helical" evidence="1">
    <location>
        <begin position="44"/>
        <end position="70"/>
    </location>
</feature>
<keyword evidence="1" id="KW-1133">Transmembrane helix</keyword>
<evidence type="ECO:0000256" key="1">
    <source>
        <dbReference type="SAM" id="Phobius"/>
    </source>
</evidence>
<dbReference type="EMBL" id="JACHNF010000001">
    <property type="protein sequence ID" value="MBB5983820.1"/>
    <property type="molecule type" value="Genomic_DNA"/>
</dbReference>
<keyword evidence="1" id="KW-0812">Transmembrane</keyword>
<gene>
    <name evidence="2" type="ORF">HDA44_007161</name>
</gene>
<protein>
    <submittedName>
        <fullName evidence="2">Peptidoglycan/LPS O-acetylase OafA/YrhL</fullName>
    </submittedName>
</protein>
<dbReference type="RefSeq" id="WP_184842207.1">
    <property type="nucleotide sequence ID" value="NZ_BAAAVN010000013.1"/>
</dbReference>
<dbReference type="AlphaFoldDB" id="A0A841E4F3"/>
<proteinExistence type="predicted"/>
<feature type="transmembrane region" description="Helical" evidence="1">
    <location>
        <begin position="16"/>
        <end position="37"/>
    </location>
</feature>
<comment type="caution">
    <text evidence="2">The sequence shown here is derived from an EMBL/GenBank/DDBJ whole genome shotgun (WGS) entry which is preliminary data.</text>
</comment>
<name>A0A841E4F3_9ACTN</name>
<evidence type="ECO:0000313" key="3">
    <source>
        <dbReference type="Proteomes" id="UP000558997"/>
    </source>
</evidence>
<dbReference type="Proteomes" id="UP000558997">
    <property type="component" value="Unassembled WGS sequence"/>
</dbReference>
<organism evidence="2 3">
    <name type="scientific">Kribbella solani</name>
    <dbReference type="NCBI Taxonomy" id="236067"/>
    <lineage>
        <taxon>Bacteria</taxon>
        <taxon>Bacillati</taxon>
        <taxon>Actinomycetota</taxon>
        <taxon>Actinomycetes</taxon>
        <taxon>Propionibacteriales</taxon>
        <taxon>Kribbellaceae</taxon>
        <taxon>Kribbella</taxon>
    </lineage>
</organism>
<feature type="transmembrane region" description="Helical" evidence="1">
    <location>
        <begin position="90"/>
        <end position="118"/>
    </location>
</feature>
<evidence type="ECO:0000313" key="2">
    <source>
        <dbReference type="EMBL" id="MBB5983820.1"/>
    </source>
</evidence>
<reference evidence="2 3" key="1">
    <citation type="submission" date="2020-08" db="EMBL/GenBank/DDBJ databases">
        <title>Sequencing the genomes of 1000 actinobacteria strains.</title>
        <authorList>
            <person name="Klenk H.-P."/>
        </authorList>
    </citation>
    <scope>NUCLEOTIDE SEQUENCE [LARGE SCALE GENOMIC DNA]</scope>
    <source>
        <strain evidence="2 3">DSM 17294</strain>
    </source>
</reference>
<keyword evidence="3" id="KW-1185">Reference proteome</keyword>